<keyword evidence="5" id="KW-1185">Reference proteome</keyword>
<dbReference type="EMBL" id="CP030926">
    <property type="protein sequence ID" value="AXN40105.1"/>
    <property type="molecule type" value="Genomic_DNA"/>
</dbReference>
<name>A0AAX0S868_9BACI</name>
<evidence type="ECO:0000259" key="1">
    <source>
        <dbReference type="Pfam" id="PF11575"/>
    </source>
</evidence>
<protein>
    <recommendedName>
        <fullName evidence="1">Ferric siderophore reductase C-terminal domain-containing protein</fullName>
    </recommendedName>
</protein>
<dbReference type="EMBL" id="NUEQ01000007">
    <property type="protein sequence ID" value="PEJ36953.1"/>
    <property type="molecule type" value="Genomic_DNA"/>
</dbReference>
<dbReference type="Pfam" id="PF11575">
    <property type="entry name" value="FhuF_C"/>
    <property type="match status" value="1"/>
</dbReference>
<proteinExistence type="predicted"/>
<accession>A0AAX0S868</accession>
<feature type="domain" description="Ferric siderophore reductase C-terminal" evidence="1">
    <location>
        <begin position="209"/>
        <end position="228"/>
    </location>
</feature>
<dbReference type="RefSeq" id="WP_098174924.1">
    <property type="nucleotide sequence ID" value="NZ_CP030926.1"/>
</dbReference>
<dbReference type="AlphaFoldDB" id="A0AAX0S868"/>
<reference evidence="2 5" key="2">
    <citation type="submission" date="2018-07" db="EMBL/GenBank/DDBJ databases">
        <title>The molecular basis for the intramolecular migration of carboxyl group in the catabolism of para-hydroxybenzoate via gentisate.</title>
        <authorList>
            <person name="Zhao H."/>
            <person name="Xu Y."/>
            <person name="Lin S."/>
            <person name="Spain J.C."/>
            <person name="Zhou N.-Y."/>
        </authorList>
    </citation>
    <scope>NUCLEOTIDE SEQUENCE [LARGE SCALE GENOMIC DNA]</scope>
    <source>
        <strain evidence="2 5">PHB-7a</strain>
    </source>
</reference>
<dbReference type="GO" id="GO:0051537">
    <property type="term" value="F:2 iron, 2 sulfur cluster binding"/>
    <property type="evidence" value="ECO:0007669"/>
    <property type="project" value="InterPro"/>
</dbReference>
<organism evidence="3 4">
    <name type="scientific">Peribacillus butanolivorans</name>
    <dbReference type="NCBI Taxonomy" id="421767"/>
    <lineage>
        <taxon>Bacteria</taxon>
        <taxon>Bacillati</taxon>
        <taxon>Bacillota</taxon>
        <taxon>Bacilli</taxon>
        <taxon>Bacillales</taxon>
        <taxon>Bacillaceae</taxon>
        <taxon>Peribacillus</taxon>
    </lineage>
</organism>
<gene>
    <name evidence="3" type="ORF">CN689_03660</name>
    <name evidence="2" type="ORF">DTO10_18220</name>
</gene>
<reference evidence="3 4" key="1">
    <citation type="submission" date="2017-09" db="EMBL/GenBank/DDBJ databases">
        <title>Large-scale bioinformatics analysis of Bacillus genomes uncovers conserved roles of natural products in bacterial physiology.</title>
        <authorList>
            <consortium name="Agbiome Team Llc"/>
            <person name="Bleich R.M."/>
            <person name="Kirk G.J."/>
            <person name="Santa Maria K.C."/>
            <person name="Allen S.E."/>
            <person name="Farag S."/>
            <person name="Shank E.A."/>
            <person name="Bowers A."/>
        </authorList>
    </citation>
    <scope>NUCLEOTIDE SEQUENCE [LARGE SCALE GENOMIC DNA]</scope>
    <source>
        <strain evidence="3 4">AFS003229</strain>
    </source>
</reference>
<evidence type="ECO:0000313" key="3">
    <source>
        <dbReference type="EMBL" id="PEJ36953.1"/>
    </source>
</evidence>
<dbReference type="Proteomes" id="UP000260457">
    <property type="component" value="Chromosome"/>
</dbReference>
<evidence type="ECO:0000313" key="4">
    <source>
        <dbReference type="Proteomes" id="UP000220106"/>
    </source>
</evidence>
<evidence type="ECO:0000313" key="5">
    <source>
        <dbReference type="Proteomes" id="UP000260457"/>
    </source>
</evidence>
<dbReference type="Proteomes" id="UP000220106">
    <property type="component" value="Unassembled WGS sequence"/>
</dbReference>
<dbReference type="InterPro" id="IPR024726">
    <property type="entry name" value="FhuF_C"/>
</dbReference>
<sequence>MHKLSSSIEKELQTYRISLKDEAQVSKSFDHIDGLLQYAQARTGAETTRVAASMWFRRYAFFVTAQLYMISKHRLTWNGTLQDMGVLDNPEDKNWLPNFWLKNNSWRDVSEKDSPLALKSILSRFGAEVILPLSKATKISKLVLWENIWGYTVWMYAELLKQPDIKTRVETDIERLLEDEIWMNIERHSPFKRFIGEKTIPESMNPYKRVTCCLYYQIDGQEKCSYCPNKNC</sequence>
<dbReference type="KEGG" id="pbut:DTO10_18220"/>
<evidence type="ECO:0000313" key="2">
    <source>
        <dbReference type="EMBL" id="AXN40105.1"/>
    </source>
</evidence>